<dbReference type="Pfam" id="PF24883">
    <property type="entry name" value="NPHP3_N"/>
    <property type="match status" value="1"/>
</dbReference>
<dbReference type="InterPro" id="IPR036770">
    <property type="entry name" value="Ankyrin_rpt-contain_sf"/>
</dbReference>
<dbReference type="InterPro" id="IPR027417">
    <property type="entry name" value="P-loop_NTPase"/>
</dbReference>
<evidence type="ECO:0000256" key="1">
    <source>
        <dbReference type="ARBA" id="ARBA00022737"/>
    </source>
</evidence>
<evidence type="ECO:0000256" key="2">
    <source>
        <dbReference type="ARBA" id="ARBA00022741"/>
    </source>
</evidence>
<feature type="binding site" evidence="4">
    <location>
        <position position="936"/>
    </location>
    <ligand>
        <name>ATP</name>
        <dbReference type="ChEBI" id="CHEBI:30616"/>
    </ligand>
</feature>
<dbReference type="PANTHER" id="PTHR10039:SF15">
    <property type="entry name" value="NACHT DOMAIN-CONTAINING PROTEIN"/>
    <property type="match status" value="1"/>
</dbReference>
<evidence type="ECO:0000259" key="7">
    <source>
        <dbReference type="PROSITE" id="PS50011"/>
    </source>
</evidence>
<evidence type="ECO:0000256" key="4">
    <source>
        <dbReference type="PROSITE-ProRule" id="PRU10141"/>
    </source>
</evidence>
<dbReference type="Pfam" id="PF22939">
    <property type="entry name" value="WHD_GPIID"/>
    <property type="match status" value="1"/>
</dbReference>
<dbReference type="Gene3D" id="1.10.510.10">
    <property type="entry name" value="Transferase(Phosphotransferase) domain 1"/>
    <property type="match status" value="1"/>
</dbReference>
<dbReference type="InterPro" id="IPR000719">
    <property type="entry name" value="Prot_kinase_dom"/>
</dbReference>
<evidence type="ECO:0000313" key="9">
    <source>
        <dbReference type="Proteomes" id="UP001302745"/>
    </source>
</evidence>
<dbReference type="Pfam" id="PF12796">
    <property type="entry name" value="Ank_2"/>
    <property type="match status" value="1"/>
</dbReference>
<dbReference type="GO" id="GO:0004672">
    <property type="term" value="F:protein kinase activity"/>
    <property type="evidence" value="ECO:0007669"/>
    <property type="project" value="InterPro"/>
</dbReference>
<gene>
    <name evidence="8" type="ORF">C8A00DRAFT_37273</name>
</gene>
<dbReference type="SMART" id="SM00248">
    <property type="entry name" value="ANK"/>
    <property type="match status" value="4"/>
</dbReference>
<keyword evidence="3 4" id="KW-0067">ATP-binding</keyword>
<proteinExistence type="predicted"/>
<accession>A0AAN6VFJ5</accession>
<dbReference type="PANTHER" id="PTHR10039">
    <property type="entry name" value="AMELOGENIN"/>
    <property type="match status" value="1"/>
</dbReference>
<protein>
    <recommendedName>
        <fullName evidence="7">Protein kinase domain-containing protein</fullName>
    </recommendedName>
</protein>
<dbReference type="InterPro" id="IPR011009">
    <property type="entry name" value="Kinase-like_dom_sf"/>
</dbReference>
<evidence type="ECO:0000313" key="8">
    <source>
        <dbReference type="EMBL" id="KAK4150139.1"/>
    </source>
</evidence>
<dbReference type="PROSITE" id="PS00107">
    <property type="entry name" value="PROTEIN_KINASE_ATP"/>
    <property type="match status" value="1"/>
</dbReference>
<keyword evidence="1" id="KW-0677">Repeat</keyword>
<dbReference type="Gene3D" id="1.25.40.20">
    <property type="entry name" value="Ankyrin repeat-containing domain"/>
    <property type="match status" value="1"/>
</dbReference>
<dbReference type="EMBL" id="MU857094">
    <property type="protein sequence ID" value="KAK4150139.1"/>
    <property type="molecule type" value="Genomic_DNA"/>
</dbReference>
<keyword evidence="2 4" id="KW-0547">Nucleotide-binding</keyword>
<reference evidence="8" key="2">
    <citation type="submission" date="2023-05" db="EMBL/GenBank/DDBJ databases">
        <authorList>
            <consortium name="Lawrence Berkeley National Laboratory"/>
            <person name="Steindorff A."/>
            <person name="Hensen N."/>
            <person name="Bonometti L."/>
            <person name="Westerberg I."/>
            <person name="Brannstrom I.O."/>
            <person name="Guillou S."/>
            <person name="Cros-Aarteil S."/>
            <person name="Calhoun S."/>
            <person name="Haridas S."/>
            <person name="Kuo A."/>
            <person name="Mondo S."/>
            <person name="Pangilinan J."/>
            <person name="Riley R."/>
            <person name="Labutti K."/>
            <person name="Andreopoulos B."/>
            <person name="Lipzen A."/>
            <person name="Chen C."/>
            <person name="Yanf M."/>
            <person name="Daum C."/>
            <person name="Ng V."/>
            <person name="Clum A."/>
            <person name="Ohm R."/>
            <person name="Martin F."/>
            <person name="Silar P."/>
            <person name="Natvig D."/>
            <person name="Lalanne C."/>
            <person name="Gautier V."/>
            <person name="Ament-Velasquez S.L."/>
            <person name="Kruys A."/>
            <person name="Hutchinson M.I."/>
            <person name="Powell A.J."/>
            <person name="Barry K."/>
            <person name="Miller A.N."/>
            <person name="Grigoriev I.V."/>
            <person name="Debuchy R."/>
            <person name="Gladieux P."/>
            <person name="Thoren M.H."/>
            <person name="Johannesson H."/>
        </authorList>
    </citation>
    <scope>NUCLEOTIDE SEQUENCE</scope>
    <source>
        <strain evidence="8">CBS 538.74</strain>
    </source>
</reference>
<dbReference type="Proteomes" id="UP001302745">
    <property type="component" value="Unassembled WGS sequence"/>
</dbReference>
<evidence type="ECO:0000256" key="6">
    <source>
        <dbReference type="SAM" id="SignalP"/>
    </source>
</evidence>
<keyword evidence="6" id="KW-0732">Signal</keyword>
<dbReference type="SMART" id="SM00220">
    <property type="entry name" value="S_TKc"/>
    <property type="match status" value="1"/>
</dbReference>
<dbReference type="InterPro" id="IPR002110">
    <property type="entry name" value="Ankyrin_rpt"/>
</dbReference>
<dbReference type="FunFam" id="1.10.510.10:FF:000571">
    <property type="entry name" value="Maternal embryonic leucine zipper kinase"/>
    <property type="match status" value="1"/>
</dbReference>
<dbReference type="Gene3D" id="3.40.50.300">
    <property type="entry name" value="P-loop containing nucleotide triphosphate hydrolases"/>
    <property type="match status" value="1"/>
</dbReference>
<feature type="compositionally biased region" description="Polar residues" evidence="5">
    <location>
        <begin position="865"/>
        <end position="880"/>
    </location>
</feature>
<dbReference type="SUPFAM" id="SSF52540">
    <property type="entry name" value="P-loop containing nucleoside triphosphate hydrolases"/>
    <property type="match status" value="1"/>
</dbReference>
<evidence type="ECO:0000256" key="5">
    <source>
        <dbReference type="SAM" id="MobiDB-lite"/>
    </source>
</evidence>
<organism evidence="8 9">
    <name type="scientific">Chaetomidium leptoderma</name>
    <dbReference type="NCBI Taxonomy" id="669021"/>
    <lineage>
        <taxon>Eukaryota</taxon>
        <taxon>Fungi</taxon>
        <taxon>Dikarya</taxon>
        <taxon>Ascomycota</taxon>
        <taxon>Pezizomycotina</taxon>
        <taxon>Sordariomycetes</taxon>
        <taxon>Sordariomycetidae</taxon>
        <taxon>Sordariales</taxon>
        <taxon>Chaetomiaceae</taxon>
        <taxon>Chaetomidium</taxon>
    </lineage>
</organism>
<dbReference type="SUPFAM" id="SSF56112">
    <property type="entry name" value="Protein kinase-like (PK-like)"/>
    <property type="match status" value="1"/>
</dbReference>
<feature type="chain" id="PRO_5042839939" description="Protein kinase domain-containing protein" evidence="6">
    <location>
        <begin position="21"/>
        <end position="1206"/>
    </location>
</feature>
<dbReference type="SUPFAM" id="SSF48403">
    <property type="entry name" value="Ankyrin repeat"/>
    <property type="match status" value="1"/>
</dbReference>
<feature type="signal peptide" evidence="6">
    <location>
        <begin position="1"/>
        <end position="20"/>
    </location>
</feature>
<comment type="caution">
    <text evidence="8">The sequence shown here is derived from an EMBL/GenBank/DDBJ whole genome shotgun (WGS) entry which is preliminary data.</text>
</comment>
<dbReference type="InterPro" id="IPR056884">
    <property type="entry name" value="NPHP3-like_N"/>
</dbReference>
<sequence>MADPLSTVANVLAVLKLAVAATKYIKDVKQGSTDRLRLRDELRSTTCLLEMLKDRIDDSEDATGDDAEILKPSSIASLAGEEGPLALFKRLLEDIIARLAPQDRLRRLTQPFTWPFDKKDIAELVSALERLKSHFSLAMQNDLVELAKLSRVKLDGIHRHVESARTRSMDKEAEKIVLWVSPLSYRLRHIDVLETAQPGTGTWFLDHYDFKRWTKGEVDVLWCPGIPGAGKTILASMVIDNLEREYNSSGAICTYVYCHYNKRQEQTPVALLSSLLQQILQHSAASTLPAEVLSLYQLHKNHGTRPTLTQITDTLRTLVANFTTFRVIVDALDECSETDDDALRFISAVRSLSPNVKLLCTSRFSSVFENYFSGAKKVEISAHSEDIKTYLASHIQQQSGLARHTRVDASLKDEIIDAIIGESHGMFLLAKLHLESLSKKMTRRAIRAALGALPPTLDATYSEAVIRIYNQAPDLVEAAESVLFWVICVKRPLSVLELRHMYATLELPGDTILEDDDLPDGETLTSTCGGLIMVDGESRSVRLVHYTAQEYFERSHVQALAAARLSLANISLAYLTLPNFSDGPCATDAAMSRRLKLYPFLDYASKHWGEDIGKMSRTEIELLWPRLASFVSNRSALDVASQIQNIPRIRYAHWSQEYPRNVPPLVLAAGFDMPQILRRLLTSGNHPTDSRGSDQVTALIRAAGCGLADNILVLLEHGAKVEARDYMEEATLQKAAWKGVESAVKALIDAGADVNGRSPDWTTLMSAVSSGADLGVETLWGESALTIALRHGREAIATLLADQGATLPRTPAGRRASVIASRKGAHQLVGRLTANYEVVAARPLQRQSSRGAGGLAEIREEAEPQGSTPSNGPSTAQSEPSETEADDEDFLGALEGLSYKIGFEKVYNIGQEIGAGHFAAVHQCLNCVTGVKAAVKIYRMRKWTPELLCFSNELALLQRFREDPHPAILTMIDVFADYGGRRMLVVEELATGGELFHLIVAREKLSEQETRTVFAQLFSAVEFLHDRGWIHRDIKPENILVFDKESLTIKLGDFGLAKQLPADSGLWHYKATLVGTPSYVAPEILVKNEHRKCGTPTDIWSCGVVLYICLCGFPPFSNELKRADFPYDISEQIRGAMFDYPSPYWDPVDDPALDLIDGMLVVDMAKRFTAKQCLEHPWMTTAAPTILEGMGNVRSASPEAVETPLS</sequence>
<name>A0AAN6VFJ5_9PEZI</name>
<dbReference type="CDD" id="cd05117">
    <property type="entry name" value="STKc_CAMK"/>
    <property type="match status" value="1"/>
</dbReference>
<dbReference type="InterPro" id="IPR017441">
    <property type="entry name" value="Protein_kinase_ATP_BS"/>
</dbReference>
<keyword evidence="9" id="KW-1185">Reference proteome</keyword>
<feature type="region of interest" description="Disordered" evidence="5">
    <location>
        <begin position="860"/>
        <end position="886"/>
    </location>
</feature>
<dbReference type="PROSITE" id="PS50011">
    <property type="entry name" value="PROTEIN_KINASE_DOM"/>
    <property type="match status" value="1"/>
</dbReference>
<dbReference type="AlphaFoldDB" id="A0AAN6VFJ5"/>
<evidence type="ECO:0000256" key="3">
    <source>
        <dbReference type="ARBA" id="ARBA00022840"/>
    </source>
</evidence>
<reference evidence="8" key="1">
    <citation type="journal article" date="2023" name="Mol. Phylogenet. Evol.">
        <title>Genome-scale phylogeny and comparative genomics of the fungal order Sordariales.</title>
        <authorList>
            <person name="Hensen N."/>
            <person name="Bonometti L."/>
            <person name="Westerberg I."/>
            <person name="Brannstrom I.O."/>
            <person name="Guillou S."/>
            <person name="Cros-Aarteil S."/>
            <person name="Calhoun S."/>
            <person name="Haridas S."/>
            <person name="Kuo A."/>
            <person name="Mondo S."/>
            <person name="Pangilinan J."/>
            <person name="Riley R."/>
            <person name="LaButti K."/>
            <person name="Andreopoulos B."/>
            <person name="Lipzen A."/>
            <person name="Chen C."/>
            <person name="Yan M."/>
            <person name="Daum C."/>
            <person name="Ng V."/>
            <person name="Clum A."/>
            <person name="Steindorff A."/>
            <person name="Ohm R.A."/>
            <person name="Martin F."/>
            <person name="Silar P."/>
            <person name="Natvig D.O."/>
            <person name="Lalanne C."/>
            <person name="Gautier V."/>
            <person name="Ament-Velasquez S.L."/>
            <person name="Kruys A."/>
            <person name="Hutchinson M.I."/>
            <person name="Powell A.J."/>
            <person name="Barry K."/>
            <person name="Miller A.N."/>
            <person name="Grigoriev I.V."/>
            <person name="Debuchy R."/>
            <person name="Gladieux P."/>
            <person name="Hiltunen Thoren M."/>
            <person name="Johannesson H."/>
        </authorList>
    </citation>
    <scope>NUCLEOTIDE SEQUENCE</scope>
    <source>
        <strain evidence="8">CBS 538.74</strain>
    </source>
</reference>
<dbReference type="InterPro" id="IPR054471">
    <property type="entry name" value="GPIID_WHD"/>
</dbReference>
<dbReference type="Pfam" id="PF00069">
    <property type="entry name" value="Pkinase"/>
    <property type="match status" value="1"/>
</dbReference>
<feature type="domain" description="Protein kinase" evidence="7">
    <location>
        <begin position="907"/>
        <end position="1179"/>
    </location>
</feature>
<dbReference type="GO" id="GO:0005524">
    <property type="term" value="F:ATP binding"/>
    <property type="evidence" value="ECO:0007669"/>
    <property type="project" value="UniProtKB-UniRule"/>
</dbReference>